<evidence type="ECO:0000313" key="2">
    <source>
        <dbReference type="Proteomes" id="UP000479710"/>
    </source>
</evidence>
<dbReference type="EMBL" id="SPHZ02000008">
    <property type="protein sequence ID" value="KAF0901423.1"/>
    <property type="molecule type" value="Genomic_DNA"/>
</dbReference>
<accession>A0A6G1CP52</accession>
<dbReference type="AlphaFoldDB" id="A0A6G1CP52"/>
<comment type="caution">
    <text evidence="1">The sequence shown here is derived from an EMBL/GenBank/DDBJ whole genome shotgun (WGS) entry which is preliminary data.</text>
</comment>
<protein>
    <submittedName>
        <fullName evidence="1">Uncharacterized protein</fullName>
    </submittedName>
</protein>
<sequence>MQLMIQWRNHEKITDSIARKWMTNMDQETQYPTQGHPACSVLGNNMDMSMGLFEFHDRLPCGKSEINNLAQDKNVIENNLYMTIRRADYG</sequence>
<gene>
    <name evidence="1" type="ORF">E2562_000304</name>
</gene>
<evidence type="ECO:0000313" key="1">
    <source>
        <dbReference type="EMBL" id="KAF0901423.1"/>
    </source>
</evidence>
<keyword evidence="2" id="KW-1185">Reference proteome</keyword>
<organism evidence="1 2">
    <name type="scientific">Oryza meyeriana var. granulata</name>
    <dbReference type="NCBI Taxonomy" id="110450"/>
    <lineage>
        <taxon>Eukaryota</taxon>
        <taxon>Viridiplantae</taxon>
        <taxon>Streptophyta</taxon>
        <taxon>Embryophyta</taxon>
        <taxon>Tracheophyta</taxon>
        <taxon>Spermatophyta</taxon>
        <taxon>Magnoliopsida</taxon>
        <taxon>Liliopsida</taxon>
        <taxon>Poales</taxon>
        <taxon>Poaceae</taxon>
        <taxon>BOP clade</taxon>
        <taxon>Oryzoideae</taxon>
        <taxon>Oryzeae</taxon>
        <taxon>Oryzinae</taxon>
        <taxon>Oryza</taxon>
        <taxon>Oryza meyeriana</taxon>
    </lineage>
</organism>
<dbReference type="Proteomes" id="UP000479710">
    <property type="component" value="Unassembled WGS sequence"/>
</dbReference>
<reference evidence="1 2" key="1">
    <citation type="submission" date="2019-11" db="EMBL/GenBank/DDBJ databases">
        <title>Whole genome sequence of Oryza granulata.</title>
        <authorList>
            <person name="Li W."/>
        </authorList>
    </citation>
    <scope>NUCLEOTIDE SEQUENCE [LARGE SCALE GENOMIC DNA]</scope>
    <source>
        <strain evidence="2">cv. Menghai</strain>
        <tissue evidence="1">Leaf</tissue>
    </source>
</reference>
<name>A0A6G1CP52_9ORYZ</name>
<proteinExistence type="predicted"/>